<feature type="binding site" evidence="3">
    <location>
        <begin position="11"/>
        <end position="16"/>
    </location>
    <ligand>
        <name>ATP</name>
        <dbReference type="ChEBI" id="CHEBI:30616"/>
    </ligand>
</feature>
<comment type="pathway">
    <text evidence="3">Cofactor biosynthesis; coenzyme A biosynthesis; CoA from (R)-pantothenate: step 5/5.</text>
</comment>
<name>A0AAW6T2Y0_9MICO</name>
<evidence type="ECO:0000256" key="1">
    <source>
        <dbReference type="ARBA" id="ARBA00022741"/>
    </source>
</evidence>
<evidence type="ECO:0000256" key="4">
    <source>
        <dbReference type="NCBIfam" id="TIGR00152"/>
    </source>
</evidence>
<comment type="catalytic activity">
    <reaction evidence="3">
        <text>3'-dephospho-CoA + ATP = ADP + CoA + H(+)</text>
        <dbReference type="Rhea" id="RHEA:18245"/>
        <dbReference type="ChEBI" id="CHEBI:15378"/>
        <dbReference type="ChEBI" id="CHEBI:30616"/>
        <dbReference type="ChEBI" id="CHEBI:57287"/>
        <dbReference type="ChEBI" id="CHEBI:57328"/>
        <dbReference type="ChEBI" id="CHEBI:456216"/>
        <dbReference type="EC" id="2.7.1.24"/>
    </reaction>
</comment>
<keyword evidence="2 3" id="KW-0067">ATP-binding</keyword>
<dbReference type="Pfam" id="PF01121">
    <property type="entry name" value="CoaE"/>
    <property type="match status" value="1"/>
</dbReference>
<keyword evidence="1 3" id="KW-0547">Nucleotide-binding</keyword>
<dbReference type="NCBIfam" id="TIGR00152">
    <property type="entry name" value="dephospho-CoA kinase"/>
    <property type="match status" value="1"/>
</dbReference>
<protein>
    <recommendedName>
        <fullName evidence="3 4">Dephospho-CoA kinase</fullName>
        <ecNumber evidence="3 4">2.7.1.24</ecNumber>
    </recommendedName>
    <alternativeName>
        <fullName evidence="3">Dephosphocoenzyme A kinase</fullName>
    </alternativeName>
</protein>
<dbReference type="GO" id="GO:0004140">
    <property type="term" value="F:dephospho-CoA kinase activity"/>
    <property type="evidence" value="ECO:0007669"/>
    <property type="project" value="UniProtKB-UniRule"/>
</dbReference>
<dbReference type="PROSITE" id="PS51219">
    <property type="entry name" value="DPCK"/>
    <property type="match status" value="1"/>
</dbReference>
<dbReference type="NCBIfam" id="NF002879">
    <property type="entry name" value="PRK03333.1"/>
    <property type="match status" value="1"/>
</dbReference>
<dbReference type="GO" id="GO:0005524">
    <property type="term" value="F:ATP binding"/>
    <property type="evidence" value="ECO:0007669"/>
    <property type="project" value="UniProtKB-UniRule"/>
</dbReference>
<organism evidence="5 6">
    <name type="scientific">Ruicaihuangia caeni</name>
    <dbReference type="NCBI Taxonomy" id="3042517"/>
    <lineage>
        <taxon>Bacteria</taxon>
        <taxon>Bacillati</taxon>
        <taxon>Actinomycetota</taxon>
        <taxon>Actinomycetes</taxon>
        <taxon>Micrococcales</taxon>
        <taxon>Microbacteriaceae</taxon>
        <taxon>Ruicaihuangia</taxon>
    </lineage>
</organism>
<dbReference type="Gene3D" id="3.40.50.300">
    <property type="entry name" value="P-loop containing nucleotide triphosphate hydrolases"/>
    <property type="match status" value="1"/>
</dbReference>
<dbReference type="Proteomes" id="UP001321506">
    <property type="component" value="Unassembled WGS sequence"/>
</dbReference>
<keyword evidence="3" id="KW-0963">Cytoplasm</keyword>
<evidence type="ECO:0000256" key="2">
    <source>
        <dbReference type="ARBA" id="ARBA00022840"/>
    </source>
</evidence>
<evidence type="ECO:0000313" key="6">
    <source>
        <dbReference type="Proteomes" id="UP001321506"/>
    </source>
</evidence>
<sequence>MLLIGLTGGIASGKSLVADRLESLGAVHIDADVIARQVVEPGTPALEAIRQAFGEGVLRPDGSLDRPALGALVFGDRQRLDRLNAIVHPAVKQRVAERIAEASDADPDAVVVYNVPLLVEAGRAHELPFDHIVVVDAPAALRLQRMVEHRGLSRDDAERRIASQASDADRLAAADIVIRNDGPVARTLEQVDALWARLKHETAAADSTSRSG</sequence>
<evidence type="ECO:0000313" key="5">
    <source>
        <dbReference type="EMBL" id="MDI2098122.1"/>
    </source>
</evidence>
<reference evidence="5 6" key="1">
    <citation type="submission" date="2023-04" db="EMBL/GenBank/DDBJ databases">
        <title>Klugiella caeni sp. nov. isolated from the sludge of biochemical tank.</title>
        <authorList>
            <person name="Geng K."/>
        </authorList>
    </citation>
    <scope>NUCLEOTIDE SEQUENCE [LARGE SCALE GENOMIC DNA]</scope>
    <source>
        <strain evidence="5 6">YN-L-19</strain>
    </source>
</reference>
<dbReference type="CDD" id="cd02022">
    <property type="entry name" value="DPCK"/>
    <property type="match status" value="1"/>
</dbReference>
<keyword evidence="3 5" id="KW-0808">Transferase</keyword>
<proteinExistence type="inferred from homology"/>
<evidence type="ECO:0000256" key="3">
    <source>
        <dbReference type="HAMAP-Rule" id="MF_00376"/>
    </source>
</evidence>
<dbReference type="PANTHER" id="PTHR10695">
    <property type="entry name" value="DEPHOSPHO-COA KINASE-RELATED"/>
    <property type="match status" value="1"/>
</dbReference>
<keyword evidence="3" id="KW-0173">Coenzyme A biosynthesis</keyword>
<dbReference type="HAMAP" id="MF_00376">
    <property type="entry name" value="Dephospho_CoA_kinase"/>
    <property type="match status" value="1"/>
</dbReference>
<accession>A0AAW6T2Y0</accession>
<dbReference type="GO" id="GO:0005737">
    <property type="term" value="C:cytoplasm"/>
    <property type="evidence" value="ECO:0007669"/>
    <property type="project" value="UniProtKB-SubCell"/>
</dbReference>
<dbReference type="AlphaFoldDB" id="A0AAW6T2Y0"/>
<comment type="similarity">
    <text evidence="3">Belongs to the CoaE family.</text>
</comment>
<dbReference type="EMBL" id="JASATX010000001">
    <property type="protein sequence ID" value="MDI2098122.1"/>
    <property type="molecule type" value="Genomic_DNA"/>
</dbReference>
<dbReference type="RefSeq" id="WP_281487882.1">
    <property type="nucleotide sequence ID" value="NZ_CP159582.1"/>
</dbReference>
<dbReference type="InterPro" id="IPR027417">
    <property type="entry name" value="P-loop_NTPase"/>
</dbReference>
<keyword evidence="3 5" id="KW-0418">Kinase</keyword>
<comment type="function">
    <text evidence="3">Catalyzes the phosphorylation of the 3'-hydroxyl group of dephosphocoenzyme A to form coenzyme A.</text>
</comment>
<comment type="caution">
    <text evidence="5">The sequence shown here is derived from an EMBL/GenBank/DDBJ whole genome shotgun (WGS) entry which is preliminary data.</text>
</comment>
<comment type="subcellular location">
    <subcellularLocation>
        <location evidence="3">Cytoplasm</location>
    </subcellularLocation>
</comment>
<gene>
    <name evidence="3 5" type="primary">coaE</name>
    <name evidence="5" type="ORF">QF206_03975</name>
</gene>
<dbReference type="SUPFAM" id="SSF52540">
    <property type="entry name" value="P-loop containing nucleoside triphosphate hydrolases"/>
    <property type="match status" value="1"/>
</dbReference>
<dbReference type="PANTHER" id="PTHR10695:SF46">
    <property type="entry name" value="BIFUNCTIONAL COENZYME A SYNTHASE-RELATED"/>
    <property type="match status" value="1"/>
</dbReference>
<dbReference type="EC" id="2.7.1.24" evidence="3 4"/>
<dbReference type="GO" id="GO:0015937">
    <property type="term" value="P:coenzyme A biosynthetic process"/>
    <property type="evidence" value="ECO:0007669"/>
    <property type="project" value="UniProtKB-UniRule"/>
</dbReference>
<keyword evidence="6" id="KW-1185">Reference proteome</keyword>
<dbReference type="InterPro" id="IPR001977">
    <property type="entry name" value="Depp_CoAkinase"/>
</dbReference>